<dbReference type="Gene3D" id="3.90.180.10">
    <property type="entry name" value="Medium-chain alcohol dehydrogenases, catalytic domain"/>
    <property type="match status" value="1"/>
</dbReference>
<evidence type="ECO:0000256" key="1">
    <source>
        <dbReference type="ARBA" id="ARBA00022857"/>
    </source>
</evidence>
<evidence type="ECO:0000313" key="3">
    <source>
        <dbReference type="EMBL" id="KAF6239772.1"/>
    </source>
</evidence>
<dbReference type="GeneID" id="59283992"/>
<dbReference type="EMBL" id="JACCJC010000005">
    <property type="protein sequence ID" value="KAF6239772.1"/>
    <property type="molecule type" value="Genomic_DNA"/>
</dbReference>
<organism evidence="3 4">
    <name type="scientific">Letharia columbiana</name>
    <dbReference type="NCBI Taxonomy" id="112416"/>
    <lineage>
        <taxon>Eukaryota</taxon>
        <taxon>Fungi</taxon>
        <taxon>Dikarya</taxon>
        <taxon>Ascomycota</taxon>
        <taxon>Pezizomycotina</taxon>
        <taxon>Lecanoromycetes</taxon>
        <taxon>OSLEUM clade</taxon>
        <taxon>Lecanoromycetidae</taxon>
        <taxon>Lecanorales</taxon>
        <taxon>Lecanorineae</taxon>
        <taxon>Parmeliaceae</taxon>
        <taxon>Letharia</taxon>
    </lineage>
</organism>
<evidence type="ECO:0000313" key="4">
    <source>
        <dbReference type="Proteomes" id="UP000578531"/>
    </source>
</evidence>
<accession>A0A8H6G3B0</accession>
<proteinExistence type="predicted"/>
<keyword evidence="2" id="KW-0560">Oxidoreductase</keyword>
<dbReference type="GO" id="GO:0016651">
    <property type="term" value="F:oxidoreductase activity, acting on NAD(P)H"/>
    <property type="evidence" value="ECO:0007669"/>
    <property type="project" value="TreeGrafter"/>
</dbReference>
<dbReference type="OrthoDB" id="203908at2759"/>
<keyword evidence="1" id="KW-0521">NADP</keyword>
<name>A0A8H6G3B0_9LECA</name>
<dbReference type="RefSeq" id="XP_037169047.1">
    <property type="nucleotide sequence ID" value="XM_037304252.1"/>
</dbReference>
<dbReference type="Proteomes" id="UP000578531">
    <property type="component" value="Unassembled WGS sequence"/>
</dbReference>
<dbReference type="AlphaFoldDB" id="A0A8H6G3B0"/>
<dbReference type="PANTHER" id="PTHR48106:SF18">
    <property type="entry name" value="QUINONE OXIDOREDUCTASE PIG3"/>
    <property type="match status" value="1"/>
</dbReference>
<dbReference type="InterPro" id="IPR011032">
    <property type="entry name" value="GroES-like_sf"/>
</dbReference>
<evidence type="ECO:0000256" key="2">
    <source>
        <dbReference type="ARBA" id="ARBA00023002"/>
    </source>
</evidence>
<comment type="caution">
    <text evidence="3">The sequence shown here is derived from an EMBL/GenBank/DDBJ whole genome shotgun (WGS) entry which is preliminary data.</text>
</comment>
<protein>
    <submittedName>
        <fullName evidence="3">Uncharacterized protein</fullName>
    </submittedName>
</protein>
<keyword evidence="4" id="KW-1185">Reference proteome</keyword>
<dbReference type="SUPFAM" id="SSF50129">
    <property type="entry name" value="GroES-like"/>
    <property type="match status" value="1"/>
</dbReference>
<dbReference type="PANTHER" id="PTHR48106">
    <property type="entry name" value="QUINONE OXIDOREDUCTASE PIG3-RELATED"/>
    <property type="match status" value="1"/>
</dbReference>
<dbReference type="GO" id="GO:0070402">
    <property type="term" value="F:NADPH binding"/>
    <property type="evidence" value="ECO:0007669"/>
    <property type="project" value="TreeGrafter"/>
</dbReference>
<sequence>MKVIVIDHFGGPEALVFKDLPEPEPKAGHAIVQVKALGLNHAESHMRKGKWPEYMPVTGLECVGSVTACPGGEFAAIMGGLGQLIPGTYAEYTSVPVLNLLGIETSLPWAAIPETNACVVNRLRHPGVKAWANFTHPWRYLSAPPGRLPSRRSYWSHRHSYLTLAGTLPTDAGDGCPCCQARGPGLGTRNRRFRLEVRCRSEFGRKLCPYREHDDRPSWSSFVPGRMAGWLGTHCGLQSNDSDGHWHPLQSLIQQGLGHIGLPLLDVPLQETVRRVEEGDWSAKPSHIYDFAHIHEAHRMFDSGPANGKLVLRM</sequence>
<reference evidence="3 4" key="1">
    <citation type="journal article" date="2020" name="Genomics">
        <title>Complete, high-quality genomes from long-read metagenomic sequencing of two wolf lichen thalli reveals enigmatic genome architecture.</title>
        <authorList>
            <person name="McKenzie S.K."/>
            <person name="Walston R.F."/>
            <person name="Allen J.L."/>
        </authorList>
    </citation>
    <scope>NUCLEOTIDE SEQUENCE [LARGE SCALE GENOMIC DNA]</scope>
    <source>
        <strain evidence="3">WasteWater2</strain>
    </source>
</reference>
<gene>
    <name evidence="3" type="ORF">HO173_002318</name>
</gene>